<dbReference type="InterPro" id="IPR009038">
    <property type="entry name" value="GOLD_dom"/>
</dbReference>
<dbReference type="Gramene" id="Psat05G0389200-T1">
    <property type="protein sequence ID" value="KAI5407826.1"/>
    <property type="gene ID" value="KIW84_053892"/>
</dbReference>
<dbReference type="InterPro" id="IPR015720">
    <property type="entry name" value="Emp24-like"/>
</dbReference>
<evidence type="ECO:0000256" key="3">
    <source>
        <dbReference type="ARBA" id="ARBA00022692"/>
    </source>
</evidence>
<dbReference type="Proteomes" id="UP001058974">
    <property type="component" value="Chromosome 5"/>
</dbReference>
<dbReference type="EMBL" id="JAMSHJ010000005">
    <property type="protein sequence ID" value="KAI5407826.1"/>
    <property type="molecule type" value="Genomic_DNA"/>
</dbReference>
<keyword evidence="12" id="KW-1185">Reference proteome</keyword>
<comment type="similarity">
    <text evidence="2 7">Belongs to the EMP24/GP25L family.</text>
</comment>
<dbReference type="AlphaFoldDB" id="A0A9D5AHE6"/>
<dbReference type="PROSITE" id="PS50866">
    <property type="entry name" value="GOLD"/>
    <property type="match status" value="1"/>
</dbReference>
<organism evidence="11 12">
    <name type="scientific">Pisum sativum</name>
    <name type="common">Garden pea</name>
    <name type="synonym">Lathyrus oleraceus</name>
    <dbReference type="NCBI Taxonomy" id="3888"/>
    <lineage>
        <taxon>Eukaryota</taxon>
        <taxon>Viridiplantae</taxon>
        <taxon>Streptophyta</taxon>
        <taxon>Embryophyta</taxon>
        <taxon>Tracheophyta</taxon>
        <taxon>Spermatophyta</taxon>
        <taxon>Magnoliopsida</taxon>
        <taxon>eudicotyledons</taxon>
        <taxon>Gunneridae</taxon>
        <taxon>Pentapetalae</taxon>
        <taxon>rosids</taxon>
        <taxon>fabids</taxon>
        <taxon>Fabales</taxon>
        <taxon>Fabaceae</taxon>
        <taxon>Papilionoideae</taxon>
        <taxon>50 kb inversion clade</taxon>
        <taxon>NPAAA clade</taxon>
        <taxon>Hologalegina</taxon>
        <taxon>IRL clade</taxon>
        <taxon>Fabeae</taxon>
        <taxon>Lathyrus</taxon>
    </lineage>
</organism>
<dbReference type="Gramene" id="Psat0s375g0080.1">
    <property type="protein sequence ID" value="Psat0s375g0080.1.cds"/>
    <property type="gene ID" value="Psat0s375g0080"/>
</dbReference>
<evidence type="ECO:0000256" key="2">
    <source>
        <dbReference type="ARBA" id="ARBA00007104"/>
    </source>
</evidence>
<reference evidence="11 12" key="1">
    <citation type="journal article" date="2022" name="Nat. Genet.">
        <title>Improved pea reference genome and pan-genome highlight genomic features and evolutionary characteristics.</title>
        <authorList>
            <person name="Yang T."/>
            <person name="Liu R."/>
            <person name="Luo Y."/>
            <person name="Hu S."/>
            <person name="Wang D."/>
            <person name="Wang C."/>
            <person name="Pandey M.K."/>
            <person name="Ge S."/>
            <person name="Xu Q."/>
            <person name="Li N."/>
            <person name="Li G."/>
            <person name="Huang Y."/>
            <person name="Saxena R.K."/>
            <person name="Ji Y."/>
            <person name="Li M."/>
            <person name="Yan X."/>
            <person name="He Y."/>
            <person name="Liu Y."/>
            <person name="Wang X."/>
            <person name="Xiang C."/>
            <person name="Varshney R.K."/>
            <person name="Ding H."/>
            <person name="Gao S."/>
            <person name="Zong X."/>
        </authorList>
    </citation>
    <scope>NUCLEOTIDE SEQUENCE [LARGE SCALE GENOMIC DNA]</scope>
    <source>
        <strain evidence="11 12">cv. Zhongwan 6</strain>
    </source>
</reference>
<evidence type="ECO:0000313" key="11">
    <source>
        <dbReference type="EMBL" id="KAI5407826.1"/>
    </source>
</evidence>
<keyword evidence="6 8" id="KW-0472">Membrane</keyword>
<evidence type="ECO:0000256" key="1">
    <source>
        <dbReference type="ARBA" id="ARBA00004479"/>
    </source>
</evidence>
<dbReference type="SMART" id="SM01190">
    <property type="entry name" value="EMP24_GP25L"/>
    <property type="match status" value="1"/>
</dbReference>
<feature type="domain" description="GOLD" evidence="10">
    <location>
        <begin position="42"/>
        <end position="154"/>
    </location>
</feature>
<evidence type="ECO:0000256" key="6">
    <source>
        <dbReference type="ARBA" id="ARBA00023136"/>
    </source>
</evidence>
<gene>
    <name evidence="11" type="ORF">KIW84_053892</name>
</gene>
<feature type="chain" id="PRO_5038536968" description="GOLD domain-containing protein" evidence="9">
    <location>
        <begin position="33"/>
        <end position="219"/>
    </location>
</feature>
<keyword evidence="3 7" id="KW-0812">Transmembrane</keyword>
<evidence type="ECO:0000256" key="7">
    <source>
        <dbReference type="RuleBase" id="RU003827"/>
    </source>
</evidence>
<dbReference type="PANTHER" id="PTHR22811">
    <property type="entry name" value="TRANSMEMBRANE EMP24 DOMAIN-CONTAINING PROTEIN"/>
    <property type="match status" value="1"/>
</dbReference>
<keyword evidence="5 8" id="KW-1133">Transmembrane helix</keyword>
<comment type="subcellular location">
    <subcellularLocation>
        <location evidence="1 7">Membrane</location>
        <topology evidence="1 7">Single-pass type I membrane protein</topology>
    </subcellularLocation>
</comment>
<name>A0A9D5AHE6_PEA</name>
<keyword evidence="4 9" id="KW-0732">Signal</keyword>
<dbReference type="GO" id="GO:0016020">
    <property type="term" value="C:membrane"/>
    <property type="evidence" value="ECO:0007669"/>
    <property type="project" value="UniProtKB-SubCell"/>
</dbReference>
<accession>A0A9D5AHE6</accession>
<feature type="transmembrane region" description="Helical" evidence="8">
    <location>
        <begin position="187"/>
        <end position="209"/>
    </location>
</feature>
<comment type="caution">
    <text evidence="11">The sequence shown here is derived from an EMBL/GenBank/DDBJ whole genome shotgun (WGS) entry which is preliminary data.</text>
</comment>
<dbReference type="OrthoDB" id="759142at2759"/>
<evidence type="ECO:0000259" key="10">
    <source>
        <dbReference type="PROSITE" id="PS50866"/>
    </source>
</evidence>
<dbReference type="Gramene" id="PSAT_LOCUS22061_t1">
    <property type="protein sequence ID" value="CAL5202957.1"/>
    <property type="gene ID" value="PSAT_LOCUS22061"/>
</dbReference>
<evidence type="ECO:0000256" key="8">
    <source>
        <dbReference type="SAM" id="Phobius"/>
    </source>
</evidence>
<evidence type="ECO:0000313" key="12">
    <source>
        <dbReference type="Proteomes" id="UP001058974"/>
    </source>
</evidence>
<protein>
    <recommendedName>
        <fullName evidence="10">GOLD domain-containing protein</fullName>
    </recommendedName>
</protein>
<sequence length="219" mass="24426">MAKSFNPCSVTQIALVSLLCFISLFNLPQTKALWLTLPSSGTKCVSQEIQTHVVVLADYYVVADNIKGHPLPTISAKVTSPYGNNLHNNENVTQGQFAFTTTESGSYVACFWMDSKNVDGTSISLDWKTGISAKDWDAVAKKDKIEGVELELRKLDGAVEAIHQNLIYLKNRESEMREVSEATNGRVAWLSIMSLGVCVSVSVLQLWYLRRYFQKKKLI</sequence>
<feature type="signal peptide" evidence="9">
    <location>
        <begin position="1"/>
        <end position="32"/>
    </location>
</feature>
<evidence type="ECO:0000256" key="9">
    <source>
        <dbReference type="SAM" id="SignalP"/>
    </source>
</evidence>
<evidence type="ECO:0000256" key="5">
    <source>
        <dbReference type="ARBA" id="ARBA00022989"/>
    </source>
</evidence>
<evidence type="ECO:0000256" key="4">
    <source>
        <dbReference type="ARBA" id="ARBA00022729"/>
    </source>
</evidence>
<dbReference type="Pfam" id="PF01105">
    <property type="entry name" value="EMP24_GP25L"/>
    <property type="match status" value="1"/>
</dbReference>
<proteinExistence type="inferred from homology"/>